<dbReference type="InterPro" id="IPR041649">
    <property type="entry name" value="NepR"/>
</dbReference>
<sequence length="63" mass="7257">MSDIPENRRRAGRRVNGMMDPNNQIASKLRALYSAVEQEPIPDMFLDLLEKLDQAERMGKSPR</sequence>
<dbReference type="RefSeq" id="WP_276572474.1">
    <property type="nucleotide sequence ID" value="NZ_JAEUAO010000002.1"/>
</dbReference>
<reference evidence="3 4" key="1">
    <citation type="journal article" date="2021" name="MBio">
        <title>Poor Competitiveness of Bradyrhizobium in Pigeon Pea Root Colonization in Indian Soils.</title>
        <authorList>
            <person name="Chalasani D."/>
            <person name="Basu A."/>
            <person name="Pullabhotla S.V.S.R.N."/>
            <person name="Jorrin B."/>
            <person name="Neal A.L."/>
            <person name="Poole P.S."/>
            <person name="Podile A.R."/>
            <person name="Tkacz A."/>
        </authorList>
    </citation>
    <scope>NUCLEOTIDE SEQUENCE [LARGE SCALE GENOMIC DNA]</scope>
    <source>
        <strain evidence="3 4">HU44</strain>
    </source>
</reference>
<keyword evidence="4" id="KW-1185">Reference proteome</keyword>
<gene>
    <name evidence="3" type="ORF">JNB71_10580</name>
</gene>
<organism evidence="3 4">
    <name type="scientific">Rhizobium herbae</name>
    <dbReference type="NCBI Taxonomy" id="508661"/>
    <lineage>
        <taxon>Bacteria</taxon>
        <taxon>Pseudomonadati</taxon>
        <taxon>Pseudomonadota</taxon>
        <taxon>Alphaproteobacteria</taxon>
        <taxon>Hyphomicrobiales</taxon>
        <taxon>Rhizobiaceae</taxon>
        <taxon>Rhizobium/Agrobacterium group</taxon>
        <taxon>Rhizobium</taxon>
    </lineage>
</organism>
<evidence type="ECO:0000313" key="4">
    <source>
        <dbReference type="Proteomes" id="UP000757604"/>
    </source>
</evidence>
<protein>
    <recommendedName>
        <fullName evidence="2">Anti-sigma factor NepR domain-containing protein</fullName>
    </recommendedName>
</protein>
<evidence type="ECO:0000256" key="1">
    <source>
        <dbReference type="SAM" id="MobiDB-lite"/>
    </source>
</evidence>
<dbReference type="EMBL" id="JAEUAO010000002">
    <property type="protein sequence ID" value="MBW9063765.1"/>
    <property type="molecule type" value="Genomic_DNA"/>
</dbReference>
<feature type="region of interest" description="Disordered" evidence="1">
    <location>
        <begin position="1"/>
        <end position="21"/>
    </location>
</feature>
<accession>A0ABS7HAD7</accession>
<dbReference type="Pfam" id="PF18557">
    <property type="entry name" value="NepR"/>
    <property type="match status" value="1"/>
</dbReference>
<evidence type="ECO:0000313" key="3">
    <source>
        <dbReference type="EMBL" id="MBW9063765.1"/>
    </source>
</evidence>
<comment type="caution">
    <text evidence="3">The sequence shown here is derived from an EMBL/GenBank/DDBJ whole genome shotgun (WGS) entry which is preliminary data.</text>
</comment>
<evidence type="ECO:0000259" key="2">
    <source>
        <dbReference type="Pfam" id="PF18557"/>
    </source>
</evidence>
<dbReference type="Proteomes" id="UP000757604">
    <property type="component" value="Unassembled WGS sequence"/>
</dbReference>
<proteinExistence type="predicted"/>
<feature type="domain" description="Anti-sigma factor NepR" evidence="2">
    <location>
        <begin position="23"/>
        <end position="56"/>
    </location>
</feature>
<name>A0ABS7HAD7_9HYPH</name>